<dbReference type="Gene3D" id="3.20.170.20">
    <property type="entry name" value="Protein of unknown function DUF952"/>
    <property type="match status" value="1"/>
</dbReference>
<accession>A0A4R2QZM5</accession>
<dbReference type="Proteomes" id="UP000294911">
    <property type="component" value="Unassembled WGS sequence"/>
</dbReference>
<dbReference type="InterPro" id="IPR009297">
    <property type="entry name" value="DUF952"/>
</dbReference>
<evidence type="ECO:0000313" key="2">
    <source>
        <dbReference type="Proteomes" id="UP000294911"/>
    </source>
</evidence>
<reference evidence="1 2" key="1">
    <citation type="submission" date="2019-03" db="EMBL/GenBank/DDBJ databases">
        <title>Genomic Encyclopedia of Type Strains, Phase IV (KMG-IV): sequencing the most valuable type-strain genomes for metagenomic binning, comparative biology and taxonomic classification.</title>
        <authorList>
            <person name="Goeker M."/>
        </authorList>
    </citation>
    <scope>NUCLEOTIDE SEQUENCE [LARGE SCALE GENOMIC DNA]</scope>
    <source>
        <strain evidence="1 2">DSM 45765</strain>
    </source>
</reference>
<organism evidence="1 2">
    <name type="scientific">Tamaricihabitans halophyticus</name>
    <dbReference type="NCBI Taxonomy" id="1262583"/>
    <lineage>
        <taxon>Bacteria</taxon>
        <taxon>Bacillati</taxon>
        <taxon>Actinomycetota</taxon>
        <taxon>Actinomycetes</taxon>
        <taxon>Pseudonocardiales</taxon>
        <taxon>Pseudonocardiaceae</taxon>
        <taxon>Tamaricihabitans</taxon>
    </lineage>
</organism>
<dbReference type="RefSeq" id="WP_132876508.1">
    <property type="nucleotide sequence ID" value="NZ_SLXQ01000002.1"/>
</dbReference>
<dbReference type="SUPFAM" id="SSF56399">
    <property type="entry name" value="ADP-ribosylation"/>
    <property type="match status" value="1"/>
</dbReference>
<name>A0A4R2QZM5_9PSEU</name>
<dbReference type="AlphaFoldDB" id="A0A4R2QZM5"/>
<dbReference type="OrthoDB" id="5638018at2"/>
<proteinExistence type="predicted"/>
<keyword evidence="2" id="KW-1185">Reference proteome</keyword>
<dbReference type="PANTHER" id="PTHR34129:SF1">
    <property type="entry name" value="DUF952 DOMAIN-CONTAINING PROTEIN"/>
    <property type="match status" value="1"/>
</dbReference>
<dbReference type="PANTHER" id="PTHR34129">
    <property type="entry name" value="BLR1139 PROTEIN"/>
    <property type="match status" value="1"/>
</dbReference>
<evidence type="ECO:0000313" key="1">
    <source>
        <dbReference type="EMBL" id="TCP55147.1"/>
    </source>
</evidence>
<comment type="caution">
    <text evidence="1">The sequence shown here is derived from an EMBL/GenBank/DDBJ whole genome shotgun (WGS) entry which is preliminary data.</text>
</comment>
<gene>
    <name evidence="1" type="ORF">EV191_102359</name>
</gene>
<protein>
    <submittedName>
        <fullName evidence="1">Uncharacterized protein (DUF952 family)</fullName>
    </submittedName>
</protein>
<sequence>MGELLHIAERVEWEAARSVGEYRISTRGVGLDEQGFIHLSLPEQVRGVAERFYADAEDLVLLVIDADRLTDPVRYEPPAPGVAEEFPHLYGPLPVSAVREVRPISRTASGEFQFS</sequence>
<dbReference type="EMBL" id="SLXQ01000002">
    <property type="protein sequence ID" value="TCP55147.1"/>
    <property type="molecule type" value="Genomic_DNA"/>
</dbReference>
<dbReference type="Pfam" id="PF06108">
    <property type="entry name" value="DUF952"/>
    <property type="match status" value="1"/>
</dbReference>